<organism evidence="1 2">
    <name type="scientific">Physocladia obscura</name>
    <dbReference type="NCBI Taxonomy" id="109957"/>
    <lineage>
        <taxon>Eukaryota</taxon>
        <taxon>Fungi</taxon>
        <taxon>Fungi incertae sedis</taxon>
        <taxon>Chytridiomycota</taxon>
        <taxon>Chytridiomycota incertae sedis</taxon>
        <taxon>Chytridiomycetes</taxon>
        <taxon>Chytridiales</taxon>
        <taxon>Chytriomycetaceae</taxon>
        <taxon>Physocladia</taxon>
    </lineage>
</organism>
<protein>
    <submittedName>
        <fullName evidence="1">Uncharacterized protein</fullName>
    </submittedName>
</protein>
<keyword evidence="2" id="KW-1185">Reference proteome</keyword>
<dbReference type="Proteomes" id="UP001211907">
    <property type="component" value="Unassembled WGS sequence"/>
</dbReference>
<reference evidence="1" key="1">
    <citation type="submission" date="2020-05" db="EMBL/GenBank/DDBJ databases">
        <title>Phylogenomic resolution of chytrid fungi.</title>
        <authorList>
            <person name="Stajich J.E."/>
            <person name="Amses K."/>
            <person name="Simmons R."/>
            <person name="Seto K."/>
            <person name="Myers J."/>
            <person name="Bonds A."/>
            <person name="Quandt C.A."/>
            <person name="Barry K."/>
            <person name="Liu P."/>
            <person name="Grigoriev I."/>
            <person name="Longcore J.E."/>
            <person name="James T.Y."/>
        </authorList>
    </citation>
    <scope>NUCLEOTIDE SEQUENCE</scope>
    <source>
        <strain evidence="1">JEL0513</strain>
    </source>
</reference>
<evidence type="ECO:0000313" key="2">
    <source>
        <dbReference type="Proteomes" id="UP001211907"/>
    </source>
</evidence>
<comment type="caution">
    <text evidence="1">The sequence shown here is derived from an EMBL/GenBank/DDBJ whole genome shotgun (WGS) entry which is preliminary data.</text>
</comment>
<dbReference type="EMBL" id="JADGJH010000731">
    <property type="protein sequence ID" value="KAJ3123552.1"/>
    <property type="molecule type" value="Genomic_DNA"/>
</dbReference>
<proteinExistence type="predicted"/>
<evidence type="ECO:0000313" key="1">
    <source>
        <dbReference type="EMBL" id="KAJ3123552.1"/>
    </source>
</evidence>
<sequence length="116" mass="13627">MTINSSQIQQQQKQAQEQILYVIAIVTNDKSTFTHEYAHAMYHLSELYRLHCTQTIARPEYEFLNAHVHKELQVWGYANEAFEDEFQAYVVEGPAMTVFGRSWGADVSRMQKELRR</sequence>
<accession>A0AAD5XGV7</accession>
<name>A0AAD5XGV7_9FUNG</name>
<dbReference type="AlphaFoldDB" id="A0AAD5XGV7"/>
<feature type="non-terminal residue" evidence="1">
    <location>
        <position position="116"/>
    </location>
</feature>
<gene>
    <name evidence="1" type="ORF">HK100_011576</name>
</gene>